<evidence type="ECO:0000313" key="1">
    <source>
        <dbReference type="EMBL" id="AKV70211.1"/>
    </source>
</evidence>
<evidence type="ECO:0000313" key="2">
    <source>
        <dbReference type="Proteomes" id="UP000068167"/>
    </source>
</evidence>
<dbReference type="PATRIC" id="fig|1638788.3.peg.5417"/>
<gene>
    <name evidence="1" type="ORF">VL20_5370</name>
</gene>
<name>A0A0K1S8A3_9CHRO</name>
<protein>
    <submittedName>
        <fullName evidence="1">Uncharacterized protein</fullName>
    </submittedName>
</protein>
<dbReference type="AlphaFoldDB" id="A0A0K1S8A3"/>
<proteinExistence type="predicted"/>
<accession>A0A0K1S8A3</accession>
<dbReference type="EMBL" id="CP011339">
    <property type="protein sequence ID" value="AKV70211.1"/>
    <property type="molecule type" value="Genomic_DNA"/>
</dbReference>
<keyword evidence="2" id="KW-1185">Reference proteome</keyword>
<organism evidence="1 2">
    <name type="scientific">Microcystis panniformis FACHB-1757</name>
    <dbReference type="NCBI Taxonomy" id="1638788"/>
    <lineage>
        <taxon>Bacteria</taxon>
        <taxon>Bacillati</taxon>
        <taxon>Cyanobacteriota</taxon>
        <taxon>Cyanophyceae</taxon>
        <taxon>Oscillatoriophycideae</taxon>
        <taxon>Chroococcales</taxon>
        <taxon>Microcystaceae</taxon>
        <taxon>Microcystis</taxon>
    </lineage>
</organism>
<dbReference type="Proteomes" id="UP000068167">
    <property type="component" value="Chromosome"/>
</dbReference>
<reference evidence="1 2" key="1">
    <citation type="journal article" date="2016" name="Stand. Genomic Sci.">
        <title>Complete genome sequence and genomic characterization of Microcystis panniformis FACHB 1757 by third-generation sequencing.</title>
        <authorList>
            <person name="Zhang J.Y."/>
            <person name="Guan R."/>
            <person name="Zhang H.J."/>
            <person name="Li H."/>
            <person name="Xiao P."/>
            <person name="Yu G.L."/>
            <person name="Du L."/>
            <person name="Cao D.M."/>
            <person name="Zhu B.C."/>
            <person name="Li R.H."/>
            <person name="Lu Z.H."/>
        </authorList>
    </citation>
    <scope>NUCLEOTIDE SEQUENCE [LARGE SCALE GENOMIC DNA]</scope>
    <source>
        <strain evidence="1 2">FACHB-1757</strain>
    </source>
</reference>
<sequence>MVKPFENKAFDLLKSDVHAAKIGLGPSKTLHYPSCSI</sequence>
<dbReference type="KEGG" id="mpk:VL20_5370"/>